<dbReference type="EMBL" id="CP014500">
    <property type="protein sequence ID" value="ANB11065.1"/>
    <property type="molecule type" value="Genomic_DNA"/>
</dbReference>
<evidence type="ECO:0000256" key="5">
    <source>
        <dbReference type="ARBA" id="ARBA00023125"/>
    </source>
</evidence>
<feature type="region of interest" description="Disordered" evidence="10">
    <location>
        <begin position="370"/>
        <end position="423"/>
    </location>
</feature>
<dbReference type="Proteomes" id="UP000189580">
    <property type="component" value="Chromosome c"/>
</dbReference>
<dbReference type="PANTHER" id="PTHR10445">
    <property type="entry name" value="GENERAL TRANSCRIPTION FACTOR IIF SUBUNIT 2"/>
    <property type="match status" value="1"/>
</dbReference>
<organism evidence="13 14">
    <name type="scientific">Sugiyamaella lignohabitans</name>
    <dbReference type="NCBI Taxonomy" id="796027"/>
    <lineage>
        <taxon>Eukaryota</taxon>
        <taxon>Fungi</taxon>
        <taxon>Dikarya</taxon>
        <taxon>Ascomycota</taxon>
        <taxon>Saccharomycotina</taxon>
        <taxon>Dipodascomycetes</taxon>
        <taxon>Dipodascales</taxon>
        <taxon>Trichomonascaceae</taxon>
        <taxon>Sugiyamaella</taxon>
    </lineage>
</organism>
<feature type="compositionally biased region" description="Acidic residues" evidence="10">
    <location>
        <begin position="43"/>
        <end position="54"/>
    </location>
</feature>
<evidence type="ECO:0000256" key="9">
    <source>
        <dbReference type="ARBA" id="ARBA00081863"/>
    </source>
</evidence>
<dbReference type="KEGG" id="slb:AWJ20_3861"/>
<evidence type="ECO:0000256" key="3">
    <source>
        <dbReference type="ARBA" id="ARBA00021453"/>
    </source>
</evidence>
<evidence type="ECO:0000256" key="8">
    <source>
        <dbReference type="ARBA" id="ARBA00081473"/>
    </source>
</evidence>
<name>A0A167C0J4_9ASCO</name>
<dbReference type="InterPro" id="IPR036390">
    <property type="entry name" value="WH_DNA-bd_sf"/>
</dbReference>
<gene>
    <name evidence="13" type="primary">TFG2</name>
    <name evidence="13" type="ORF">AWJ20_3861</name>
</gene>
<dbReference type="InterPro" id="IPR011039">
    <property type="entry name" value="TFIIF_interaction"/>
</dbReference>
<reference evidence="13 14" key="1">
    <citation type="submission" date="2016-02" db="EMBL/GenBank/DDBJ databases">
        <title>Complete genome sequence and transcriptome regulation of the pentose utilising yeast Sugiyamaella lignohabitans.</title>
        <authorList>
            <person name="Bellasio M."/>
            <person name="Peymann A."/>
            <person name="Valli M."/>
            <person name="Sipitzky M."/>
            <person name="Graf A."/>
            <person name="Sauer M."/>
            <person name="Marx H."/>
            <person name="Mattanovich D."/>
        </authorList>
    </citation>
    <scope>NUCLEOTIDE SEQUENCE [LARGE SCALE GENOMIC DNA]</scope>
    <source>
        <strain evidence="13 14">CBS 10342</strain>
    </source>
</reference>
<feature type="region of interest" description="Disordered" evidence="10">
    <location>
        <begin position="1"/>
        <end position="54"/>
    </location>
</feature>
<feature type="compositionally biased region" description="Low complexity" evidence="10">
    <location>
        <begin position="389"/>
        <end position="405"/>
    </location>
</feature>
<dbReference type="FunFam" id="1.10.10.10:FF:000035">
    <property type="entry name" value="General transcription factor IIF subunit 2"/>
    <property type="match status" value="1"/>
</dbReference>
<feature type="compositionally biased region" description="Basic and acidic residues" evidence="10">
    <location>
        <begin position="1"/>
        <end position="10"/>
    </location>
</feature>
<keyword evidence="6" id="KW-0804">Transcription</keyword>
<feature type="compositionally biased region" description="Low complexity" evidence="10">
    <location>
        <begin position="20"/>
        <end position="32"/>
    </location>
</feature>
<dbReference type="InterPro" id="IPR040450">
    <property type="entry name" value="TFIIF_beta_HTH"/>
</dbReference>
<feature type="region of interest" description="Disordered" evidence="10">
    <location>
        <begin position="175"/>
        <end position="204"/>
    </location>
</feature>
<dbReference type="InterPro" id="IPR040504">
    <property type="entry name" value="TFIIF_beta_N"/>
</dbReference>
<dbReference type="InterPro" id="IPR036388">
    <property type="entry name" value="WH-like_DNA-bd_sf"/>
</dbReference>
<dbReference type="GeneID" id="30035929"/>
<comment type="subcellular location">
    <subcellularLocation>
        <location evidence="1">Nucleus</location>
    </subcellularLocation>
</comment>
<feature type="domain" description="TFIIF beta subunit N-terminal" evidence="12">
    <location>
        <begin position="63"/>
        <end position="232"/>
    </location>
</feature>
<dbReference type="CDD" id="cd07980">
    <property type="entry name" value="TFIIF_beta"/>
    <property type="match status" value="1"/>
</dbReference>
<dbReference type="OrthoDB" id="26094at2759"/>
<evidence type="ECO:0000256" key="4">
    <source>
        <dbReference type="ARBA" id="ARBA00023015"/>
    </source>
</evidence>
<dbReference type="GO" id="GO:0003677">
    <property type="term" value="F:DNA binding"/>
    <property type="evidence" value="ECO:0007669"/>
    <property type="project" value="UniProtKB-KW"/>
</dbReference>
<proteinExistence type="inferred from homology"/>
<keyword evidence="5" id="KW-0238">DNA-binding</keyword>
<evidence type="ECO:0000259" key="12">
    <source>
        <dbReference type="Pfam" id="PF17683"/>
    </source>
</evidence>
<evidence type="ECO:0000313" key="14">
    <source>
        <dbReference type="Proteomes" id="UP000189580"/>
    </source>
</evidence>
<feature type="compositionally biased region" description="Low complexity" evidence="10">
    <location>
        <begin position="183"/>
        <end position="204"/>
    </location>
</feature>
<dbReference type="GO" id="GO:0006367">
    <property type="term" value="P:transcription initiation at RNA polymerase II promoter"/>
    <property type="evidence" value="ECO:0007669"/>
    <property type="project" value="InterPro"/>
</dbReference>
<dbReference type="AlphaFoldDB" id="A0A167C0J4"/>
<dbReference type="GO" id="GO:0005674">
    <property type="term" value="C:transcription factor TFIIF complex"/>
    <property type="evidence" value="ECO:0007669"/>
    <property type="project" value="InterPro"/>
</dbReference>
<feature type="compositionally biased region" description="Acidic residues" evidence="10">
    <location>
        <begin position="406"/>
        <end position="423"/>
    </location>
</feature>
<protein>
    <recommendedName>
        <fullName evidence="3">Transcription initiation factor IIF subunit beta</fullName>
    </recommendedName>
    <alternativeName>
        <fullName evidence="9">TFIIF medium subunit</fullName>
    </alternativeName>
    <alternativeName>
        <fullName evidence="8">TFIIF-beta</fullName>
    </alternativeName>
</protein>
<evidence type="ECO:0000256" key="7">
    <source>
        <dbReference type="ARBA" id="ARBA00023242"/>
    </source>
</evidence>
<evidence type="ECO:0000256" key="1">
    <source>
        <dbReference type="ARBA" id="ARBA00004123"/>
    </source>
</evidence>
<dbReference type="RefSeq" id="XP_018733542.1">
    <property type="nucleotide sequence ID" value="XM_018880897.1"/>
</dbReference>
<keyword evidence="4" id="KW-0805">Transcription regulation</keyword>
<dbReference type="Gene3D" id="1.10.10.10">
    <property type="entry name" value="Winged helix-like DNA-binding domain superfamily/Winged helix DNA-binding domain"/>
    <property type="match status" value="1"/>
</dbReference>
<evidence type="ECO:0000313" key="13">
    <source>
        <dbReference type="EMBL" id="ANB11065.1"/>
    </source>
</evidence>
<accession>A0A167C0J4</accession>
<dbReference type="Pfam" id="PF02270">
    <property type="entry name" value="TFIIF_beta"/>
    <property type="match status" value="1"/>
</dbReference>
<evidence type="ECO:0000259" key="11">
    <source>
        <dbReference type="Pfam" id="PF02270"/>
    </source>
</evidence>
<dbReference type="InterPro" id="IPR003196">
    <property type="entry name" value="TFIIF_beta"/>
</dbReference>
<dbReference type="SUPFAM" id="SSF50916">
    <property type="entry name" value="Rap30/74 interaction domains"/>
    <property type="match status" value="1"/>
</dbReference>
<comment type="similarity">
    <text evidence="2">Belongs to the TFIIF beta subunit family.</text>
</comment>
<evidence type="ECO:0000256" key="6">
    <source>
        <dbReference type="ARBA" id="ARBA00023163"/>
    </source>
</evidence>
<dbReference type="PANTHER" id="PTHR10445:SF0">
    <property type="entry name" value="GENERAL TRANSCRIPTION FACTOR IIF SUBUNIT 2"/>
    <property type="match status" value="1"/>
</dbReference>
<dbReference type="Pfam" id="PF17683">
    <property type="entry name" value="TFIIF_beta_N"/>
    <property type="match status" value="1"/>
</dbReference>
<sequence>MSAVDVKEEPGSPGFEDDVSLSPSSPRPSGSLDDQDVPTRDGAEEEEEIFEDSLDLDTSGASSKVWLVRLPKFLMERWKDVDKISDSELGKVRIRNQQGNEPWKVKLVLNDTPETADIPHEYDISLVKQVVDNTFVFTEKDLPKFSKPQDKETTNPTTAAANRLAALNKAKNKYNNRKNYFKNSSPGVGSDGNNGNSSDSGISSPRFVPYVKTIPKKTALVGTACHECLVMPSMKDPNYAKVVSQRKALESESSAAKVTFLNEMPGVNAATFGQSLRNKPGAFIRSTKKDIAKSSEGKATRIPKNELLDLLFKLFEEYDYWSLKGLRERTKQPETYLKEVLDTMAILIKKGPYAMKYTLKPEFKQIKGKEGSLSEYMERTGANGDADNEPNGNRNENGNASGNDEPTIEDDEDDDDVEMETIL</sequence>
<keyword evidence="7" id="KW-0539">Nucleus</keyword>
<keyword evidence="14" id="KW-1185">Reference proteome</keyword>
<evidence type="ECO:0000256" key="2">
    <source>
        <dbReference type="ARBA" id="ARBA00009543"/>
    </source>
</evidence>
<feature type="domain" description="TFIIF beta subunit HTH" evidence="11">
    <location>
        <begin position="300"/>
        <end position="364"/>
    </location>
</feature>
<dbReference type="SUPFAM" id="SSF46785">
    <property type="entry name" value="Winged helix' DNA-binding domain"/>
    <property type="match status" value="1"/>
</dbReference>
<evidence type="ECO:0000256" key="10">
    <source>
        <dbReference type="SAM" id="MobiDB-lite"/>
    </source>
</evidence>